<evidence type="ECO:0000256" key="1">
    <source>
        <dbReference type="SAM" id="MobiDB-lite"/>
    </source>
</evidence>
<accession>A0A9N9EG14</accession>
<dbReference type="OrthoDB" id="2341992at2759"/>
<feature type="non-terminal residue" evidence="2">
    <location>
        <position position="1"/>
    </location>
</feature>
<gene>
    <name evidence="2" type="ORF">PBRASI_LOCUS11373</name>
</gene>
<dbReference type="EMBL" id="CAJVPI010005186">
    <property type="protein sequence ID" value="CAG8672395.1"/>
    <property type="molecule type" value="Genomic_DNA"/>
</dbReference>
<feature type="region of interest" description="Disordered" evidence="1">
    <location>
        <begin position="87"/>
        <end position="109"/>
    </location>
</feature>
<reference evidence="2" key="1">
    <citation type="submission" date="2021-06" db="EMBL/GenBank/DDBJ databases">
        <authorList>
            <person name="Kallberg Y."/>
            <person name="Tangrot J."/>
            <person name="Rosling A."/>
        </authorList>
    </citation>
    <scope>NUCLEOTIDE SEQUENCE</scope>
    <source>
        <strain evidence="2">BR232B</strain>
    </source>
</reference>
<protein>
    <submittedName>
        <fullName evidence="2">8159_t:CDS:1</fullName>
    </submittedName>
</protein>
<evidence type="ECO:0000313" key="3">
    <source>
        <dbReference type="Proteomes" id="UP000789739"/>
    </source>
</evidence>
<dbReference type="AlphaFoldDB" id="A0A9N9EG14"/>
<organism evidence="2 3">
    <name type="scientific">Paraglomus brasilianum</name>
    <dbReference type="NCBI Taxonomy" id="144538"/>
    <lineage>
        <taxon>Eukaryota</taxon>
        <taxon>Fungi</taxon>
        <taxon>Fungi incertae sedis</taxon>
        <taxon>Mucoromycota</taxon>
        <taxon>Glomeromycotina</taxon>
        <taxon>Glomeromycetes</taxon>
        <taxon>Paraglomerales</taxon>
        <taxon>Paraglomeraceae</taxon>
        <taxon>Paraglomus</taxon>
    </lineage>
</organism>
<evidence type="ECO:0000313" key="2">
    <source>
        <dbReference type="EMBL" id="CAG8672395.1"/>
    </source>
</evidence>
<feature type="compositionally biased region" description="Polar residues" evidence="1">
    <location>
        <begin position="91"/>
        <end position="109"/>
    </location>
</feature>
<feature type="non-terminal residue" evidence="2">
    <location>
        <position position="109"/>
    </location>
</feature>
<proteinExistence type="predicted"/>
<sequence length="109" mass="12655">ALSKLAILMKDALDIGIYDETYGILINGNRIEFWRITLNYDGLYQLVSLVEMTFPTKVAEFLVILSVMERCYELKELVLGTEQRNMRKSNSRLNENYQHDSNSSPMKTK</sequence>
<keyword evidence="3" id="KW-1185">Reference proteome</keyword>
<name>A0A9N9EG14_9GLOM</name>
<comment type="caution">
    <text evidence="2">The sequence shown here is derived from an EMBL/GenBank/DDBJ whole genome shotgun (WGS) entry which is preliminary data.</text>
</comment>
<dbReference type="Proteomes" id="UP000789739">
    <property type="component" value="Unassembled WGS sequence"/>
</dbReference>